<dbReference type="Gene3D" id="3.90.70.10">
    <property type="entry name" value="Cysteine proteinases"/>
    <property type="match status" value="1"/>
</dbReference>
<comment type="caution">
    <text evidence="3">The sequence shown here is derived from an EMBL/GenBank/DDBJ whole genome shotgun (WGS) entry which is preliminary data.</text>
</comment>
<feature type="compositionally biased region" description="Polar residues" evidence="2">
    <location>
        <begin position="361"/>
        <end position="373"/>
    </location>
</feature>
<organism evidence="3 4">
    <name type="scientific">Folsomia candida</name>
    <name type="common">Springtail</name>
    <dbReference type="NCBI Taxonomy" id="158441"/>
    <lineage>
        <taxon>Eukaryota</taxon>
        <taxon>Metazoa</taxon>
        <taxon>Ecdysozoa</taxon>
        <taxon>Arthropoda</taxon>
        <taxon>Hexapoda</taxon>
        <taxon>Collembola</taxon>
        <taxon>Entomobryomorpha</taxon>
        <taxon>Isotomoidea</taxon>
        <taxon>Isotomidae</taxon>
        <taxon>Proisotominae</taxon>
        <taxon>Folsomia</taxon>
    </lineage>
</organism>
<keyword evidence="4" id="KW-1185">Reference proteome</keyword>
<feature type="compositionally biased region" description="Polar residues" evidence="2">
    <location>
        <begin position="644"/>
        <end position="658"/>
    </location>
</feature>
<feature type="compositionally biased region" description="Basic and acidic residues" evidence="2">
    <location>
        <begin position="283"/>
        <end position="300"/>
    </location>
</feature>
<dbReference type="GO" id="GO:0016787">
    <property type="term" value="F:hydrolase activity"/>
    <property type="evidence" value="ECO:0007669"/>
    <property type="project" value="UniProtKB-KW"/>
</dbReference>
<feature type="region of interest" description="Disordered" evidence="2">
    <location>
        <begin position="491"/>
        <end position="536"/>
    </location>
</feature>
<feature type="compositionally biased region" description="Basic and acidic residues" evidence="2">
    <location>
        <begin position="348"/>
        <end position="357"/>
    </location>
</feature>
<name>A0A226EI15_FOLCA</name>
<dbReference type="OMA" id="PALMLCM"/>
<feature type="compositionally biased region" description="Pro residues" evidence="2">
    <location>
        <begin position="520"/>
        <end position="533"/>
    </location>
</feature>
<proteinExistence type="predicted"/>
<gene>
    <name evidence="3" type="ORF">Fcan01_07098</name>
</gene>
<accession>A0A226EI15</accession>
<dbReference type="AlphaFoldDB" id="A0A226EI15"/>
<feature type="region of interest" description="Disordered" evidence="2">
    <location>
        <begin position="224"/>
        <end position="373"/>
    </location>
</feature>
<evidence type="ECO:0000256" key="1">
    <source>
        <dbReference type="ARBA" id="ARBA00022490"/>
    </source>
</evidence>
<dbReference type="PANTHER" id="PTHR11830">
    <property type="entry name" value="40S RIBOSOMAL PROTEIN S3A"/>
    <property type="match status" value="1"/>
</dbReference>
<dbReference type="OrthoDB" id="6287070at2759"/>
<evidence type="ECO:0000256" key="2">
    <source>
        <dbReference type="SAM" id="MobiDB-lite"/>
    </source>
</evidence>
<keyword evidence="3" id="KW-0378">Hydrolase</keyword>
<evidence type="ECO:0000313" key="4">
    <source>
        <dbReference type="Proteomes" id="UP000198287"/>
    </source>
</evidence>
<feature type="region of interest" description="Disordered" evidence="2">
    <location>
        <begin position="642"/>
        <end position="708"/>
    </location>
</feature>
<feature type="region of interest" description="Disordered" evidence="2">
    <location>
        <begin position="598"/>
        <end position="622"/>
    </location>
</feature>
<reference evidence="3 4" key="1">
    <citation type="submission" date="2015-12" db="EMBL/GenBank/DDBJ databases">
        <title>The genome of Folsomia candida.</title>
        <authorList>
            <person name="Faddeeva A."/>
            <person name="Derks M.F."/>
            <person name="Anvar Y."/>
            <person name="Smit S."/>
            <person name="Van Straalen N."/>
            <person name="Roelofs D."/>
        </authorList>
    </citation>
    <scope>NUCLEOTIDE SEQUENCE [LARGE SCALE GENOMIC DNA]</scope>
    <source>
        <strain evidence="3 4">VU population</strain>
        <tissue evidence="3">Whole body</tissue>
    </source>
</reference>
<keyword evidence="1" id="KW-0963">Cytoplasm</keyword>
<protein>
    <submittedName>
        <fullName evidence="3">Ubiquitin carboxyl-terminal hydrolase CYLD</fullName>
    </submittedName>
</protein>
<dbReference type="EMBL" id="LNIX01000003">
    <property type="protein sequence ID" value="OXA57262.1"/>
    <property type="molecule type" value="Genomic_DNA"/>
</dbReference>
<sequence length="1066" mass="121128">MDLLTKYRPVKSLEFYQRKIVRFIHSSEGSDDLRSLGVPYGELGFDSPLHFIRCVPTEMCEEYVCDKLFQRMDKTLRKGNRVFLSSTDGKIQSAIYKGQKCAQGGQMEAILDGHRNTYPVDTVIPYKAFLRKNIGAMLIDGPHKIIGTNIQYLEPKWEVGDAIYYKPSKRWGIIEDRDVVRGKVFCEIKLEKTKVKKEKILRMPLWELMADAVPYRTPIIPRNNAVKVKDPPPPIITTRTQDETSHQNVNNNKEHQKLEILPSVMADRSDNDSINRNKLTKQTSKESESSKDISFRKSSSDESSSITTIVTGTDKENEAIPTRGDTTSTSSFNDTNVLIDLHNSPKLVRSETSRTPDEESNPNSTSITVRRNPSRTMRPLTEYFHSQSVEIHDDYQPVSSSGPDLKAKSFNNLNSQVSEEEEFTLENYSSSLRKSARNVLAKQVAEVARRNQMKKTISLSTDNLHAFGDHPATTTPQVSHVSVSDNDYQIRNRPRDDQQIEPASTTSISTSANDTSGTDSPPPPPLPSSPPPVDHQQEQQVMMMMGSDNYSTFLVKRPSAFDKTCPEVIPRNYENMQPNVNFRSGSCSMVPEVSSSGYEMKTSRDRIGGGSLSSYHESHNHDESEFPSRYFHHHAISVPAFDIPSQSSSSMTLPTESKNYVKKPDHKKQVSTTERQRYKKNPSSLRNKVKSVPNISDDRPTSEPPLPKPFTIANIQSAVGKGKGIQTGYHSNYADVSLFALFYCSSIFDGLLTKEDEHTDRAMKKEVKKIIRNKIVTPLRRTAFCSWENVCHLREALLPLSSKLNSSFMDSEEFLYLLFENALNTPEFIKYSNGTKEFMHQIIVKPKDRSRCQDVQFLLETSMEINNSLFKELPSPALMLCMPRCNGRLVYYEAIVPSMRLNITPLLDKGPKRCLCEMAATFECAVCYKTYGEVALAYCQTCQRMSEQIHFHMGHNPVLVPKLQKNVTLSLLAVICIKNCHYSTFVKTGVDTYAPWLYYEATSNELPQVQLLDDFGRWLDKLEREPGRYRELAKTHLYLKRIITESHICVYYSPEGDKRNGESFLI</sequence>
<feature type="compositionally biased region" description="Polar residues" evidence="2">
    <location>
        <begin position="501"/>
        <end position="519"/>
    </location>
</feature>
<dbReference type="STRING" id="158441.A0A226EI15"/>
<dbReference type="Proteomes" id="UP000198287">
    <property type="component" value="Unassembled WGS sequence"/>
</dbReference>
<evidence type="ECO:0000313" key="3">
    <source>
        <dbReference type="EMBL" id="OXA57262.1"/>
    </source>
</evidence>